<evidence type="ECO:0000313" key="9">
    <source>
        <dbReference type="Proteomes" id="UP000556026"/>
    </source>
</evidence>
<dbReference type="PRINTS" id="PR00038">
    <property type="entry name" value="HTHLUXR"/>
</dbReference>
<evidence type="ECO:0000256" key="1">
    <source>
        <dbReference type="ARBA" id="ARBA00022553"/>
    </source>
</evidence>
<protein>
    <submittedName>
        <fullName evidence="8">DNA-binding response regulator</fullName>
    </submittedName>
</protein>
<keyword evidence="3 8" id="KW-0238">DNA-binding</keyword>
<dbReference type="CDD" id="cd06170">
    <property type="entry name" value="LuxR_C_like"/>
    <property type="match status" value="1"/>
</dbReference>
<keyword evidence="4" id="KW-0804">Transcription</keyword>
<dbReference type="InterPro" id="IPR058245">
    <property type="entry name" value="NreC/VraR/RcsB-like_REC"/>
</dbReference>
<evidence type="ECO:0000259" key="7">
    <source>
        <dbReference type="PROSITE" id="PS50110"/>
    </source>
</evidence>
<dbReference type="InterPro" id="IPR011006">
    <property type="entry name" value="CheY-like_superfamily"/>
</dbReference>
<dbReference type="GO" id="GO:0003677">
    <property type="term" value="F:DNA binding"/>
    <property type="evidence" value="ECO:0007669"/>
    <property type="project" value="UniProtKB-KW"/>
</dbReference>
<feature type="domain" description="HTH luxR-type" evidence="6">
    <location>
        <begin position="154"/>
        <end position="219"/>
    </location>
</feature>
<dbReference type="GO" id="GO:0000160">
    <property type="term" value="P:phosphorelay signal transduction system"/>
    <property type="evidence" value="ECO:0007669"/>
    <property type="project" value="InterPro"/>
</dbReference>
<accession>A0A6V8MLL7</accession>
<dbReference type="Pfam" id="PF00072">
    <property type="entry name" value="Response_reg"/>
    <property type="match status" value="1"/>
</dbReference>
<dbReference type="Gene3D" id="3.40.50.2300">
    <property type="match status" value="1"/>
</dbReference>
<proteinExistence type="predicted"/>
<dbReference type="InterPro" id="IPR039420">
    <property type="entry name" value="WalR-like"/>
</dbReference>
<evidence type="ECO:0000259" key="6">
    <source>
        <dbReference type="PROSITE" id="PS50043"/>
    </source>
</evidence>
<comment type="caution">
    <text evidence="8">The sequence shown here is derived from an EMBL/GenBank/DDBJ whole genome shotgun (WGS) entry which is preliminary data.</text>
</comment>
<dbReference type="Pfam" id="PF00196">
    <property type="entry name" value="GerE"/>
    <property type="match status" value="1"/>
</dbReference>
<evidence type="ECO:0000256" key="4">
    <source>
        <dbReference type="ARBA" id="ARBA00023163"/>
    </source>
</evidence>
<keyword evidence="2" id="KW-0805">Transcription regulation</keyword>
<dbReference type="PANTHER" id="PTHR43214:SF41">
    <property type="entry name" value="NITRATE_NITRITE RESPONSE REGULATOR PROTEIN NARP"/>
    <property type="match status" value="1"/>
</dbReference>
<dbReference type="SUPFAM" id="SSF46894">
    <property type="entry name" value="C-terminal effector domain of the bipartite response regulators"/>
    <property type="match status" value="1"/>
</dbReference>
<dbReference type="PROSITE" id="PS50043">
    <property type="entry name" value="HTH_LUXR_2"/>
    <property type="match status" value="1"/>
</dbReference>
<gene>
    <name evidence="8" type="ORF">GMST_31870</name>
</gene>
<evidence type="ECO:0000313" key="8">
    <source>
        <dbReference type="EMBL" id="GFO60862.1"/>
    </source>
</evidence>
<name>A0A6V8MLL7_9BACT</name>
<dbReference type="SMART" id="SM00448">
    <property type="entry name" value="REC"/>
    <property type="match status" value="1"/>
</dbReference>
<dbReference type="Proteomes" id="UP000556026">
    <property type="component" value="Unassembled WGS sequence"/>
</dbReference>
<reference evidence="9" key="1">
    <citation type="submission" date="2020-06" db="EMBL/GenBank/DDBJ databases">
        <title>Draft genomic sequence of Geomonas sp. Red330.</title>
        <authorList>
            <person name="Itoh H."/>
            <person name="Zhenxing X."/>
            <person name="Ushijima N."/>
            <person name="Masuda Y."/>
            <person name="Shiratori Y."/>
            <person name="Senoo K."/>
        </authorList>
    </citation>
    <scope>NUCLEOTIDE SEQUENCE [LARGE SCALE GENOMIC DNA]</scope>
    <source>
        <strain evidence="9">Red330</strain>
    </source>
</reference>
<sequence>MKSAGDEVSVRKILVVDDHTLVRRGVIRILEQSRDLEVSCDETGQAQEALRLVTGGNYDLVLLDIALPGVNGLDLLKSLHRAAPRLPIIILSMYPEDQYAIRCFTQGAAGYLAKDSAPEDLVAAVRKVLSGGRYVSGGLVEHLAGHLAAGPAHTVISHEDLTDREFVVLRLSGAGKSPAQIAGELFLSVKTVNTYRARVMSKLGLKSNAEVISYAIKHNLST</sequence>
<evidence type="ECO:0000256" key="2">
    <source>
        <dbReference type="ARBA" id="ARBA00023015"/>
    </source>
</evidence>
<dbReference type="InterPro" id="IPR000792">
    <property type="entry name" value="Tscrpt_reg_LuxR_C"/>
</dbReference>
<organism evidence="8 9">
    <name type="scientific">Geomonas silvestris</name>
    <dbReference type="NCBI Taxonomy" id="2740184"/>
    <lineage>
        <taxon>Bacteria</taxon>
        <taxon>Pseudomonadati</taxon>
        <taxon>Thermodesulfobacteriota</taxon>
        <taxon>Desulfuromonadia</taxon>
        <taxon>Geobacterales</taxon>
        <taxon>Geobacteraceae</taxon>
        <taxon>Geomonas</taxon>
    </lineage>
</organism>
<dbReference type="PANTHER" id="PTHR43214">
    <property type="entry name" value="TWO-COMPONENT RESPONSE REGULATOR"/>
    <property type="match status" value="1"/>
</dbReference>
<dbReference type="InterPro" id="IPR016032">
    <property type="entry name" value="Sig_transdc_resp-reg_C-effctor"/>
</dbReference>
<dbReference type="AlphaFoldDB" id="A0A6V8MLL7"/>
<dbReference type="SMART" id="SM00421">
    <property type="entry name" value="HTH_LUXR"/>
    <property type="match status" value="1"/>
</dbReference>
<keyword evidence="1 5" id="KW-0597">Phosphoprotein</keyword>
<evidence type="ECO:0000256" key="3">
    <source>
        <dbReference type="ARBA" id="ARBA00023125"/>
    </source>
</evidence>
<dbReference type="EMBL" id="BLXX01000011">
    <property type="protein sequence ID" value="GFO60862.1"/>
    <property type="molecule type" value="Genomic_DNA"/>
</dbReference>
<evidence type="ECO:0000256" key="5">
    <source>
        <dbReference type="PROSITE-ProRule" id="PRU00169"/>
    </source>
</evidence>
<dbReference type="InterPro" id="IPR001789">
    <property type="entry name" value="Sig_transdc_resp-reg_receiver"/>
</dbReference>
<dbReference type="SUPFAM" id="SSF52172">
    <property type="entry name" value="CheY-like"/>
    <property type="match status" value="1"/>
</dbReference>
<feature type="modified residue" description="4-aspartylphosphate" evidence="5">
    <location>
        <position position="64"/>
    </location>
</feature>
<dbReference type="CDD" id="cd17535">
    <property type="entry name" value="REC_NarL-like"/>
    <property type="match status" value="1"/>
</dbReference>
<dbReference type="GO" id="GO:0006355">
    <property type="term" value="P:regulation of DNA-templated transcription"/>
    <property type="evidence" value="ECO:0007669"/>
    <property type="project" value="InterPro"/>
</dbReference>
<dbReference type="PROSITE" id="PS50110">
    <property type="entry name" value="RESPONSE_REGULATORY"/>
    <property type="match status" value="1"/>
</dbReference>
<keyword evidence="9" id="KW-1185">Reference proteome</keyword>
<feature type="domain" description="Response regulatory" evidence="7">
    <location>
        <begin position="12"/>
        <end position="129"/>
    </location>
</feature>